<organism evidence="1 2">
    <name type="scientific">Pinctada imbricata</name>
    <name type="common">Atlantic pearl-oyster</name>
    <name type="synonym">Pinctada martensii</name>
    <dbReference type="NCBI Taxonomy" id="66713"/>
    <lineage>
        <taxon>Eukaryota</taxon>
        <taxon>Metazoa</taxon>
        <taxon>Spiralia</taxon>
        <taxon>Lophotrochozoa</taxon>
        <taxon>Mollusca</taxon>
        <taxon>Bivalvia</taxon>
        <taxon>Autobranchia</taxon>
        <taxon>Pteriomorphia</taxon>
        <taxon>Pterioida</taxon>
        <taxon>Pterioidea</taxon>
        <taxon>Pteriidae</taxon>
        <taxon>Pinctada</taxon>
    </lineage>
</organism>
<evidence type="ECO:0000313" key="2">
    <source>
        <dbReference type="Proteomes" id="UP001186944"/>
    </source>
</evidence>
<keyword evidence="2" id="KW-1185">Reference proteome</keyword>
<sequence>MNNISLCPGYNTGNITVCQIFYGRLGNNMFIYASNMCLAKKYGFRLLIPNFLEIVRIFRLTEETIDFWKLHEFCKGSERHKGLFETKFIMRTLIFRAPETLQ</sequence>
<dbReference type="AlphaFoldDB" id="A0AA88YQU5"/>
<gene>
    <name evidence="1" type="ORF">FSP39_012592</name>
</gene>
<dbReference type="EMBL" id="VSWD01000004">
    <property type="protein sequence ID" value="KAK3104892.1"/>
    <property type="molecule type" value="Genomic_DNA"/>
</dbReference>
<comment type="caution">
    <text evidence="1">The sequence shown here is derived from an EMBL/GenBank/DDBJ whole genome shotgun (WGS) entry which is preliminary data.</text>
</comment>
<protein>
    <submittedName>
        <fullName evidence="1">Uncharacterized protein</fullName>
    </submittedName>
</protein>
<name>A0AA88YQU5_PINIB</name>
<dbReference type="Proteomes" id="UP001186944">
    <property type="component" value="Unassembled WGS sequence"/>
</dbReference>
<proteinExistence type="predicted"/>
<reference evidence="1" key="1">
    <citation type="submission" date="2019-08" db="EMBL/GenBank/DDBJ databases">
        <title>The improved chromosome-level genome for the pearl oyster Pinctada fucata martensii using PacBio sequencing and Hi-C.</title>
        <authorList>
            <person name="Zheng Z."/>
        </authorList>
    </citation>
    <scope>NUCLEOTIDE SEQUENCE</scope>
    <source>
        <strain evidence="1">ZZ-2019</strain>
        <tissue evidence="1">Adductor muscle</tissue>
    </source>
</reference>
<accession>A0AA88YQU5</accession>
<evidence type="ECO:0000313" key="1">
    <source>
        <dbReference type="EMBL" id="KAK3104892.1"/>
    </source>
</evidence>